<dbReference type="PANTHER" id="PTHR11851">
    <property type="entry name" value="METALLOPROTEASE"/>
    <property type="match status" value="1"/>
</dbReference>
<dbReference type="EMBL" id="GBEZ01027988">
    <property type="protein sequence ID" value="JAC59390.1"/>
    <property type="molecule type" value="Transcribed_RNA"/>
</dbReference>
<feature type="unsure residue" description="D or N" evidence="3">
    <location>
        <position position="32"/>
    </location>
</feature>
<gene>
    <name evidence="3" type="ORF">TSPGSL018_31506</name>
</gene>
<dbReference type="Gene3D" id="3.30.830.10">
    <property type="entry name" value="Metalloenzyme, LuxS/M16 peptidase-like"/>
    <property type="match status" value="1"/>
</dbReference>
<dbReference type="InterPro" id="IPR007863">
    <property type="entry name" value="Peptidase_M16_C"/>
</dbReference>
<dbReference type="Pfam" id="PF05193">
    <property type="entry name" value="Peptidase_M16_C"/>
    <property type="match status" value="1"/>
</dbReference>
<evidence type="ECO:0000256" key="1">
    <source>
        <dbReference type="SAM" id="MobiDB-lite"/>
    </source>
</evidence>
<reference evidence="3" key="1">
    <citation type="submission" date="2014-05" db="EMBL/GenBank/DDBJ databases">
        <title>The transcriptome of the halophilic microalga Tetraselmis sp. GSL018 isolated from the Great Salt Lake, Utah.</title>
        <authorList>
            <person name="Jinkerson R.E."/>
            <person name="D'Adamo S."/>
            <person name="Posewitz M.C."/>
        </authorList>
    </citation>
    <scope>NUCLEOTIDE SEQUENCE</scope>
    <source>
        <strain evidence="3">GSL018</strain>
    </source>
</reference>
<name>A0A061QLS5_9CHLO</name>
<feature type="region of interest" description="Disordered" evidence="1">
    <location>
        <begin position="179"/>
        <end position="243"/>
    </location>
</feature>
<dbReference type="InterPro" id="IPR011249">
    <property type="entry name" value="Metalloenz_LuxS/M16"/>
</dbReference>
<sequence>MAMEAERFRDPVFRELYSEKKVVLEERSARIDQAPLGRFLEEFQARGLANNYRRPTIGFPEDIRAVGRAEVEAFFRQHYGPQALTIAVVGDVDPAEVQRMAERYFGPWHAPNALAPDQPCAAGPPLPAGPNPGPRELWWRSEAGPLLMDGYFHRTPTHCDSTSLVHDVIKARGGQGCTASLWPLGGRSRAPSSPRTPERSTRPCSSPTRSPRPGRAFRAWRPTSGRRWRSSRCDPSARRSCRA</sequence>
<dbReference type="GO" id="GO:0005739">
    <property type="term" value="C:mitochondrion"/>
    <property type="evidence" value="ECO:0007669"/>
    <property type="project" value="TreeGrafter"/>
</dbReference>
<feature type="compositionally biased region" description="Pro residues" evidence="1">
    <location>
        <begin position="122"/>
        <end position="133"/>
    </location>
</feature>
<feature type="region of interest" description="Disordered" evidence="1">
    <location>
        <begin position="115"/>
        <end position="137"/>
    </location>
</feature>
<accession>A0A061QLS5</accession>
<dbReference type="AlphaFoldDB" id="A0A061QLS5"/>
<protein>
    <submittedName>
        <fullName evidence="3">Processing peptidase</fullName>
    </submittedName>
</protein>
<proteinExistence type="predicted"/>
<dbReference type="SUPFAM" id="SSF63411">
    <property type="entry name" value="LuxS/MPP-like metallohydrolase"/>
    <property type="match status" value="1"/>
</dbReference>
<dbReference type="GO" id="GO:0046872">
    <property type="term" value="F:metal ion binding"/>
    <property type="evidence" value="ECO:0007669"/>
    <property type="project" value="InterPro"/>
</dbReference>
<feature type="domain" description="Peptidase M16 C-terminal" evidence="2">
    <location>
        <begin position="67"/>
        <end position="125"/>
    </location>
</feature>
<evidence type="ECO:0000313" key="3">
    <source>
        <dbReference type="EMBL" id="JAC59390.1"/>
    </source>
</evidence>
<feature type="compositionally biased region" description="Low complexity" evidence="1">
    <location>
        <begin position="202"/>
        <end position="213"/>
    </location>
</feature>
<dbReference type="InterPro" id="IPR050361">
    <property type="entry name" value="MPP/UQCRC_Complex"/>
</dbReference>
<dbReference type="PANTHER" id="PTHR11851:SF220">
    <property type="entry name" value="PEPTIDASE M16 DOMAIN PROTEIN"/>
    <property type="match status" value="1"/>
</dbReference>
<evidence type="ECO:0000259" key="2">
    <source>
        <dbReference type="Pfam" id="PF05193"/>
    </source>
</evidence>
<dbReference type="MEROPS" id="M16.019"/>
<organism evidence="3">
    <name type="scientific">Tetraselmis sp. GSL018</name>
    <dbReference type="NCBI Taxonomy" id="582737"/>
    <lineage>
        <taxon>Eukaryota</taxon>
        <taxon>Viridiplantae</taxon>
        <taxon>Chlorophyta</taxon>
        <taxon>core chlorophytes</taxon>
        <taxon>Chlorodendrophyceae</taxon>
        <taxon>Chlorodendrales</taxon>
        <taxon>Chlorodendraceae</taxon>
        <taxon>Tetraselmis</taxon>
    </lineage>
</organism>